<comment type="similarity">
    <text evidence="7">Belongs to the TatC family.</text>
</comment>
<dbReference type="RefSeq" id="WP_204963741.1">
    <property type="nucleotide sequence ID" value="NZ_BAAAUR010000001.1"/>
</dbReference>
<sequence>MSLAQHLGELRKRIVIALIALVVGMVVAYFLTDWIIWAMTEPIRVVAAQRGMEDKVGLMYQTVTGPFDMRLRISFVVGIIISAPVWLWQLWAFLMPGLTRKEIQYTIGFVAAAVPLFFAGCYVGWWVMPHIVELMATFTPEGAANWFDSKYYYDFVFKLIIVVGVSFVVPVFLVALNLAGIMSGRAILKAWRVAVLIAVGFAGLATPAADIVSMLMLAGILVVLFFAAAGLSMLFDRRRAKRSAAALKATL</sequence>
<dbReference type="GO" id="GO:0043953">
    <property type="term" value="P:protein transport by the Tat complex"/>
    <property type="evidence" value="ECO:0007669"/>
    <property type="project" value="UniProtKB-UniRule"/>
</dbReference>
<dbReference type="HAMAP" id="MF_00902">
    <property type="entry name" value="TatC"/>
    <property type="match status" value="1"/>
</dbReference>
<reference evidence="8" key="1">
    <citation type="journal article" date="2014" name="Int. J. Syst. Evol. Microbiol.">
        <title>Complete genome sequence of Corynebacterium casei LMG S-19264T (=DSM 44701T), isolated from a smear-ripened cheese.</title>
        <authorList>
            <consortium name="US DOE Joint Genome Institute (JGI-PGF)"/>
            <person name="Walter F."/>
            <person name="Albersmeier A."/>
            <person name="Kalinowski J."/>
            <person name="Ruckert C."/>
        </authorList>
    </citation>
    <scope>NUCLEOTIDE SEQUENCE</scope>
    <source>
        <strain evidence="8">VKM Ac-1940</strain>
    </source>
</reference>
<dbReference type="PRINTS" id="PR01840">
    <property type="entry name" value="TATCFAMILY"/>
</dbReference>
<evidence type="ECO:0000256" key="6">
    <source>
        <dbReference type="ARBA" id="ARBA00023136"/>
    </source>
</evidence>
<dbReference type="NCBIfam" id="TIGR00945">
    <property type="entry name" value="tatC"/>
    <property type="match status" value="1"/>
</dbReference>
<evidence type="ECO:0000256" key="4">
    <source>
        <dbReference type="ARBA" id="ARBA00022989"/>
    </source>
</evidence>
<protein>
    <recommendedName>
        <fullName evidence="7">Sec-independent protein translocase protein TatC</fullName>
    </recommendedName>
</protein>
<evidence type="ECO:0000313" key="8">
    <source>
        <dbReference type="EMBL" id="GLJ95796.1"/>
    </source>
</evidence>
<keyword evidence="5 7" id="KW-0811">Translocation</keyword>
<dbReference type="Pfam" id="PF00902">
    <property type="entry name" value="TatC"/>
    <property type="match status" value="1"/>
</dbReference>
<dbReference type="Proteomes" id="UP001142291">
    <property type="component" value="Unassembled WGS sequence"/>
</dbReference>
<proteinExistence type="inferred from homology"/>
<evidence type="ECO:0000256" key="5">
    <source>
        <dbReference type="ARBA" id="ARBA00023010"/>
    </source>
</evidence>
<feature type="transmembrane region" description="Helical" evidence="7">
    <location>
        <begin position="190"/>
        <end position="209"/>
    </location>
</feature>
<comment type="subcellular location">
    <subcellularLocation>
        <location evidence="7">Cell membrane</location>
        <topology evidence="7">Multi-pass membrane protein</topology>
    </subcellularLocation>
    <subcellularLocation>
        <location evidence="1">Membrane</location>
        <topology evidence="1">Multi-pass membrane protein</topology>
    </subcellularLocation>
</comment>
<evidence type="ECO:0000256" key="3">
    <source>
        <dbReference type="ARBA" id="ARBA00022927"/>
    </source>
</evidence>
<dbReference type="InterPro" id="IPR002033">
    <property type="entry name" value="TatC"/>
</dbReference>
<organism evidence="8 9">
    <name type="scientific">Microbacterium dextranolyticum</name>
    <dbReference type="NCBI Taxonomy" id="36806"/>
    <lineage>
        <taxon>Bacteria</taxon>
        <taxon>Bacillati</taxon>
        <taxon>Actinomycetota</taxon>
        <taxon>Actinomycetes</taxon>
        <taxon>Micrococcales</taxon>
        <taxon>Microbacteriaceae</taxon>
        <taxon>Microbacterium</taxon>
    </lineage>
</organism>
<dbReference type="PANTHER" id="PTHR30371:SF0">
    <property type="entry name" value="SEC-INDEPENDENT PROTEIN TRANSLOCASE PROTEIN TATC, CHLOROPLASTIC-RELATED"/>
    <property type="match status" value="1"/>
</dbReference>
<accession>A0A9W6HM87</accession>
<evidence type="ECO:0000256" key="7">
    <source>
        <dbReference type="HAMAP-Rule" id="MF_00902"/>
    </source>
</evidence>
<gene>
    <name evidence="7 8" type="primary">tatC</name>
    <name evidence="8" type="ORF">GCM10017591_18590</name>
</gene>
<keyword evidence="6 7" id="KW-0472">Membrane</keyword>
<comment type="subunit">
    <text evidence="7">The Tat system comprises two distinct complexes: a TatABC complex, containing multiple copies of TatA, TatB and TatC subunits, and a separate TatA complex, containing only TatA subunits. Substrates initially bind to the TatABC complex, which probably triggers association of the separate TatA complex to form the active translocon.</text>
</comment>
<dbReference type="GO" id="GO:0065002">
    <property type="term" value="P:intracellular protein transmembrane transport"/>
    <property type="evidence" value="ECO:0007669"/>
    <property type="project" value="TreeGrafter"/>
</dbReference>
<keyword evidence="3 7" id="KW-0653">Protein transport</keyword>
<dbReference type="GO" id="GO:0009977">
    <property type="term" value="F:proton motive force dependent protein transmembrane transporter activity"/>
    <property type="evidence" value="ECO:0007669"/>
    <property type="project" value="TreeGrafter"/>
</dbReference>
<dbReference type="EMBL" id="BSER01000009">
    <property type="protein sequence ID" value="GLJ95796.1"/>
    <property type="molecule type" value="Genomic_DNA"/>
</dbReference>
<keyword evidence="7" id="KW-1003">Cell membrane</keyword>
<evidence type="ECO:0000256" key="1">
    <source>
        <dbReference type="ARBA" id="ARBA00004141"/>
    </source>
</evidence>
<feature type="transmembrane region" description="Helical" evidence="7">
    <location>
        <begin position="14"/>
        <end position="37"/>
    </location>
</feature>
<comment type="function">
    <text evidence="7">Part of the twin-arginine translocation (Tat) system that transports large folded proteins containing a characteristic twin-arginine motif in their signal peptide across membranes. Together with TatB, TatC is part of a receptor directly interacting with Tat signal peptides.</text>
</comment>
<feature type="transmembrane region" description="Helical" evidence="7">
    <location>
        <begin position="73"/>
        <end position="94"/>
    </location>
</feature>
<keyword evidence="4 7" id="KW-1133">Transmembrane helix</keyword>
<keyword evidence="9" id="KW-1185">Reference proteome</keyword>
<feature type="transmembrane region" description="Helical" evidence="7">
    <location>
        <begin position="215"/>
        <end position="235"/>
    </location>
</feature>
<feature type="transmembrane region" description="Helical" evidence="7">
    <location>
        <begin position="155"/>
        <end position="178"/>
    </location>
</feature>
<dbReference type="AlphaFoldDB" id="A0A9W6HM87"/>
<comment type="caution">
    <text evidence="8">The sequence shown here is derived from an EMBL/GenBank/DDBJ whole genome shotgun (WGS) entry which is preliminary data.</text>
</comment>
<evidence type="ECO:0000313" key="9">
    <source>
        <dbReference type="Proteomes" id="UP001142291"/>
    </source>
</evidence>
<keyword evidence="7" id="KW-0813">Transport</keyword>
<dbReference type="GO" id="GO:0033281">
    <property type="term" value="C:TAT protein transport complex"/>
    <property type="evidence" value="ECO:0007669"/>
    <property type="project" value="UniProtKB-UniRule"/>
</dbReference>
<evidence type="ECO:0000256" key="2">
    <source>
        <dbReference type="ARBA" id="ARBA00022692"/>
    </source>
</evidence>
<keyword evidence="2 7" id="KW-0812">Transmembrane</keyword>
<dbReference type="PANTHER" id="PTHR30371">
    <property type="entry name" value="SEC-INDEPENDENT PROTEIN TRANSLOCASE PROTEIN TATC"/>
    <property type="match status" value="1"/>
</dbReference>
<feature type="transmembrane region" description="Helical" evidence="7">
    <location>
        <begin position="106"/>
        <end position="128"/>
    </location>
</feature>
<reference evidence="8" key="2">
    <citation type="submission" date="2023-01" db="EMBL/GenBank/DDBJ databases">
        <authorList>
            <person name="Sun Q."/>
            <person name="Evtushenko L."/>
        </authorList>
    </citation>
    <scope>NUCLEOTIDE SEQUENCE</scope>
    <source>
        <strain evidence="8">VKM Ac-1940</strain>
    </source>
</reference>
<name>A0A9W6HM87_9MICO</name>